<dbReference type="Proteomes" id="UP000002706">
    <property type="component" value="Chromosome"/>
</dbReference>
<name>Q3A992_CARHZ</name>
<dbReference type="KEGG" id="chy:CHY_2498"/>
<keyword evidence="1" id="KW-1133">Transmembrane helix</keyword>
<evidence type="ECO:0000313" key="2">
    <source>
        <dbReference type="EMBL" id="ABB16245.1"/>
    </source>
</evidence>
<dbReference type="AlphaFoldDB" id="Q3A992"/>
<keyword evidence="3" id="KW-1185">Reference proteome</keyword>
<keyword evidence="1" id="KW-0472">Membrane</keyword>
<feature type="transmembrane region" description="Helical" evidence="1">
    <location>
        <begin position="20"/>
        <end position="38"/>
    </location>
</feature>
<keyword evidence="1" id="KW-0812">Transmembrane</keyword>
<dbReference type="RefSeq" id="WP_011345365.1">
    <property type="nucleotide sequence ID" value="NC_007503.1"/>
</dbReference>
<evidence type="ECO:0000256" key="1">
    <source>
        <dbReference type="SAM" id="Phobius"/>
    </source>
</evidence>
<evidence type="ECO:0000313" key="3">
    <source>
        <dbReference type="Proteomes" id="UP000002706"/>
    </source>
</evidence>
<organism evidence="2 3">
    <name type="scientific">Carboxydothermus hydrogenoformans (strain ATCC BAA-161 / DSM 6008 / Z-2901)</name>
    <dbReference type="NCBI Taxonomy" id="246194"/>
    <lineage>
        <taxon>Bacteria</taxon>
        <taxon>Bacillati</taxon>
        <taxon>Bacillota</taxon>
        <taxon>Clostridia</taxon>
        <taxon>Thermoanaerobacterales</taxon>
        <taxon>Thermoanaerobacteraceae</taxon>
        <taxon>Carboxydothermus</taxon>
    </lineage>
</organism>
<sequence length="75" mass="8738">MKQYGMEILPLSKVIWMDPISFYITKVLFFAVVFVIVFERIKATIEGFTGLIKFLKRIFKKTNKTNKSNEKSTLG</sequence>
<gene>
    <name evidence="2" type="ordered locus">CHY_2498</name>
</gene>
<accession>Q3A992</accession>
<dbReference type="HOGENOM" id="CLU_2877508_0_0_9"/>
<proteinExistence type="predicted"/>
<dbReference type="InParanoid" id="Q3A992"/>
<dbReference type="EMBL" id="CP000141">
    <property type="protein sequence ID" value="ABB16245.1"/>
    <property type="molecule type" value="Genomic_DNA"/>
</dbReference>
<reference evidence="2 3" key="1">
    <citation type="journal article" date="2005" name="PLoS Genet.">
        <title>Life in hot carbon monoxide: the complete genome sequence of Carboxydothermus hydrogenoformans Z-2901.</title>
        <authorList>
            <person name="Wu M."/>
            <person name="Ren Q."/>
            <person name="Durkin A.S."/>
            <person name="Daugherty S.C."/>
            <person name="Brinkac L.M."/>
            <person name="Dodson R.J."/>
            <person name="Madupu R."/>
            <person name="Sullivan S.A."/>
            <person name="Kolonay J.F."/>
            <person name="Haft D.H."/>
            <person name="Nelson W.C."/>
            <person name="Tallon L.J."/>
            <person name="Jones K.M."/>
            <person name="Ulrich L.E."/>
            <person name="Gonzalez J.M."/>
            <person name="Zhulin I.B."/>
            <person name="Robb F.T."/>
            <person name="Eisen J.A."/>
        </authorList>
    </citation>
    <scope>NUCLEOTIDE SEQUENCE [LARGE SCALE GENOMIC DNA]</scope>
    <source>
        <strain evidence="3">ATCC BAA-161 / DSM 6008 / Z-2901</strain>
    </source>
</reference>
<protein>
    <submittedName>
        <fullName evidence="2">Uncharacterized protein</fullName>
    </submittedName>
</protein>